<dbReference type="Proteomes" id="UP000003922">
    <property type="component" value="Unassembled WGS sequence"/>
</dbReference>
<keyword evidence="5" id="KW-1185">Reference proteome</keyword>
<dbReference type="Pfam" id="PF13083">
    <property type="entry name" value="KH_KhpA-B"/>
    <property type="match status" value="1"/>
</dbReference>
<dbReference type="GO" id="GO:0003723">
    <property type="term" value="F:RNA binding"/>
    <property type="evidence" value="ECO:0007669"/>
    <property type="project" value="UniProtKB-KW"/>
</dbReference>
<protein>
    <submittedName>
        <fullName evidence="4">Similar to RNA-binding protein (Contains KH domain)</fullName>
    </submittedName>
</protein>
<reference evidence="4" key="3">
    <citation type="submission" date="2016-12" db="EMBL/GenBank/DDBJ databases">
        <title>Annotation of the draft genome assembly of Crocosphaera watsonii WH 8501.</title>
        <authorList>
            <consortium name="US DOE Joint Genome Institute (JGI-ORNL)"/>
            <person name="Larimer F."/>
            <person name="Land M."/>
        </authorList>
    </citation>
    <scope>NUCLEOTIDE SEQUENCE</scope>
    <source>
        <strain evidence="4">WH 8501</strain>
    </source>
</reference>
<keyword evidence="2" id="KW-0694">RNA-binding</keyword>
<sequence length="162" mass="18605">MILCGVFSKKQKYLNKLMVKSIDTSNLSYSVSPNYLKLLSFLIEPLLDSPDSLKIDCEEIPSTKRVWIRLAVDEGDKGRIYGRGGRNIQSIQNVLAIAAKQVEQTLYLEVYEESEDNSGRSSYNRRSESNRKFVRRRSRSQSPSDPKLSIRSRWQENPTNPS</sequence>
<dbReference type="AlphaFoldDB" id="Q4C9C9"/>
<dbReference type="InterPro" id="IPR020627">
    <property type="entry name" value="KhpA"/>
</dbReference>
<evidence type="ECO:0000313" key="4">
    <source>
        <dbReference type="EMBL" id="EAM53357.1"/>
    </source>
</evidence>
<keyword evidence="1" id="KW-0963">Cytoplasm</keyword>
<evidence type="ECO:0000256" key="1">
    <source>
        <dbReference type="ARBA" id="ARBA00022490"/>
    </source>
</evidence>
<comment type="caution">
    <text evidence="4">The sequence shown here is derived from an EMBL/GenBank/DDBJ whole genome shotgun (WGS) entry which is preliminary data.</text>
</comment>
<dbReference type="PANTHER" id="PTHR34654:SF1">
    <property type="entry name" value="RNA-BINDING PROTEIN KHPA"/>
    <property type="match status" value="1"/>
</dbReference>
<reference evidence="4" key="1">
    <citation type="submission" date="2004-02" db="EMBL/GenBank/DDBJ databases">
        <authorList>
            <consortium name="DOE Joint Genome Institute"/>
        </authorList>
    </citation>
    <scope>NUCLEOTIDE SEQUENCE [LARGE SCALE GENOMIC DNA]</scope>
    <source>
        <strain evidence="4">WH 8501</strain>
    </source>
</reference>
<gene>
    <name evidence="4" type="ORF">CwatDRAFT_6425</name>
</gene>
<organism evidence="4 5">
    <name type="scientific">Crocosphaera watsonii WH 8501</name>
    <dbReference type="NCBI Taxonomy" id="165597"/>
    <lineage>
        <taxon>Bacteria</taxon>
        <taxon>Bacillati</taxon>
        <taxon>Cyanobacteriota</taxon>
        <taxon>Cyanophyceae</taxon>
        <taxon>Oscillatoriophycideae</taxon>
        <taxon>Chroococcales</taxon>
        <taxon>Aphanothecaceae</taxon>
        <taxon>Crocosphaera</taxon>
    </lineage>
</organism>
<reference evidence="4" key="2">
    <citation type="submission" date="2005-06" db="EMBL/GenBank/DDBJ databases">
        <title>Sequencing of the draft genome and assembly of Crocosphaera watsonii WH 8501.</title>
        <authorList>
            <consortium name="US DOE Joint Genome Institute (JGI-PGF)"/>
            <person name="Copeland A."/>
            <person name="Lucas S."/>
            <person name="Lapidus A."/>
            <person name="Barry K."/>
            <person name="Detter C."/>
            <person name="Glavina T."/>
            <person name="Hammon N."/>
            <person name="Israni S."/>
            <person name="Pitluck S."/>
            <person name="Richardson P."/>
        </authorList>
    </citation>
    <scope>NUCLEOTIDE SEQUENCE [LARGE SCALE GENOMIC DNA]</scope>
    <source>
        <strain evidence="4">WH 8501</strain>
    </source>
</reference>
<name>Q4C9C9_CROWT</name>
<evidence type="ECO:0000313" key="5">
    <source>
        <dbReference type="Proteomes" id="UP000003922"/>
    </source>
</evidence>
<dbReference type="CDD" id="cd22533">
    <property type="entry name" value="KH-II_YlqC-like"/>
    <property type="match status" value="1"/>
</dbReference>
<dbReference type="KEGG" id="cwa:CwatDRAFT_6425"/>
<evidence type="ECO:0000256" key="3">
    <source>
        <dbReference type="SAM" id="MobiDB-lite"/>
    </source>
</evidence>
<dbReference type="EMBL" id="AADV02000001">
    <property type="protein sequence ID" value="EAM53357.1"/>
    <property type="molecule type" value="Genomic_DNA"/>
</dbReference>
<feature type="region of interest" description="Disordered" evidence="3">
    <location>
        <begin position="117"/>
        <end position="162"/>
    </location>
</feature>
<dbReference type="PANTHER" id="PTHR34654">
    <property type="entry name" value="UPF0109 PROTEIN SCO5592"/>
    <property type="match status" value="1"/>
</dbReference>
<accession>Q4C9C9</accession>
<evidence type="ECO:0000256" key="2">
    <source>
        <dbReference type="ARBA" id="ARBA00022884"/>
    </source>
</evidence>
<proteinExistence type="predicted"/>